<evidence type="ECO:0000313" key="2">
    <source>
        <dbReference type="EMBL" id="RDI72660.1"/>
    </source>
</evidence>
<keyword evidence="3" id="KW-0238">DNA-binding</keyword>
<proteinExistence type="predicted"/>
<dbReference type="Pfam" id="PF04326">
    <property type="entry name" value="SLFN_AlbA_2"/>
    <property type="match status" value="1"/>
</dbReference>
<dbReference type="PANTHER" id="PTHR30595:SF6">
    <property type="entry name" value="SCHLAFEN ALBA-2 DOMAIN-CONTAINING PROTEIN"/>
    <property type="match status" value="1"/>
</dbReference>
<organism evidence="3 4">
    <name type="scientific">Halopelagius longus</name>
    <dbReference type="NCBI Taxonomy" id="1236180"/>
    <lineage>
        <taxon>Archaea</taxon>
        <taxon>Methanobacteriati</taxon>
        <taxon>Methanobacteriota</taxon>
        <taxon>Stenosarchaea group</taxon>
        <taxon>Halobacteria</taxon>
        <taxon>Halobacteriales</taxon>
        <taxon>Haloferacaceae</taxon>
    </lineage>
</organism>
<reference evidence="2 5" key="3">
    <citation type="submission" date="2018-07" db="EMBL/GenBank/DDBJ databases">
        <title>Genome sequence of extremly halophilic archaeon Halopelagius longus strain BC12-B1.</title>
        <authorList>
            <person name="Zhang X."/>
        </authorList>
    </citation>
    <scope>NUCLEOTIDE SEQUENCE [LARGE SCALE GENOMIC DNA]</scope>
    <source>
        <strain evidence="2 5">BC12-B1</strain>
    </source>
</reference>
<dbReference type="InterPro" id="IPR038461">
    <property type="entry name" value="Schlafen_AlbA_2_dom_sf"/>
</dbReference>
<accession>A0A1H0YT29</accession>
<evidence type="ECO:0000259" key="1">
    <source>
        <dbReference type="Pfam" id="PF04326"/>
    </source>
</evidence>
<feature type="domain" description="Schlafen AlbA-2" evidence="1">
    <location>
        <begin position="426"/>
        <end position="536"/>
    </location>
</feature>
<keyword evidence="5" id="KW-1185">Reference proteome</keyword>
<name>A0A1H0YT29_9EURY</name>
<dbReference type="EMBL" id="QQST01000001">
    <property type="protein sequence ID" value="RDI72660.1"/>
    <property type="molecule type" value="Genomic_DNA"/>
</dbReference>
<dbReference type="EMBL" id="FNKQ01000001">
    <property type="protein sequence ID" value="SDQ18228.1"/>
    <property type="molecule type" value="Genomic_DNA"/>
</dbReference>
<gene>
    <name evidence="2" type="ORF">DWB78_13530</name>
    <name evidence="3" type="ORF">SAMN05216278_0822</name>
</gene>
<dbReference type="InterPro" id="IPR007421">
    <property type="entry name" value="Schlafen_AlbA_2_dom"/>
</dbReference>
<dbReference type="GO" id="GO:0005524">
    <property type="term" value="F:ATP binding"/>
    <property type="evidence" value="ECO:0007669"/>
    <property type="project" value="UniProtKB-KW"/>
</dbReference>
<evidence type="ECO:0000313" key="3">
    <source>
        <dbReference type="EMBL" id="SDQ18228.1"/>
    </source>
</evidence>
<reference evidence="4" key="2">
    <citation type="submission" date="2016-10" db="EMBL/GenBank/DDBJ databases">
        <authorList>
            <person name="Varghese N."/>
            <person name="Submissions S."/>
        </authorList>
    </citation>
    <scope>NUCLEOTIDE SEQUENCE [LARGE SCALE GENOMIC DNA]</scope>
    <source>
        <strain evidence="4">CGMCC 1.12397</strain>
    </source>
</reference>
<dbReference type="Proteomes" id="UP000199289">
    <property type="component" value="Unassembled WGS sequence"/>
</dbReference>
<keyword evidence="2" id="KW-0547">Nucleotide-binding</keyword>
<dbReference type="Gene3D" id="3.30.950.30">
    <property type="entry name" value="Schlafen, AAA domain"/>
    <property type="match status" value="1"/>
</dbReference>
<sequence>MTRLDEFESWVTQNFEGDDQDHIKGYKILVRALFRTFQEELNIHRKCLDIESSFEYFRAESSIADIDSLEANCEASHLLKHLNEFDRRLYRAHNREYLNRELASLRSDVIKPFNELFEKYGRTKTTLDLSEYFDYQAIKIVLPAVNDANRGYPEAYQHGWLDRRYTQAELDANFESYTAALCWLYAELALNETELLTVQEALFDADDWRELNRTYGEVRDTILQPIEDRVDSNSASYEVDIPDSSTEVDHLLKGAPDPAVGIEKSLDRIFLWEDTYRGDEVFVGSGSAGFILVLRGLQSIRDQLDTDEPIQIRRLKHPDEPGYNYSYAVEHAGWAFDNTGSLHGWAVFVRVATDYSGFGGRQYKLVEELLEQLTDQEVIEVKELEVPEDVLRTYLEEQQVSHDRYTQSEELEFDNRRLDRIIAGDEGTRTEFKEEFLDSMIEVGKEIAALANYKGGVLIFGVDDEGTVRGVENQEEVENKISGILWDMMEPPLSADLYPITYEGEPIVIVDIPEADEPVACNFTYYFRNGTNVRKLTYQELKRRFG</sequence>
<protein>
    <submittedName>
        <fullName evidence="2">ATP-binding protein</fullName>
    </submittedName>
    <submittedName>
        <fullName evidence="3">Putative DNA-binding domain-containing protein</fullName>
    </submittedName>
</protein>
<dbReference type="Proteomes" id="UP000255421">
    <property type="component" value="Unassembled WGS sequence"/>
</dbReference>
<evidence type="ECO:0000313" key="5">
    <source>
        <dbReference type="Proteomes" id="UP000255421"/>
    </source>
</evidence>
<evidence type="ECO:0000313" key="4">
    <source>
        <dbReference type="Proteomes" id="UP000199289"/>
    </source>
</evidence>
<dbReference type="AlphaFoldDB" id="A0A1H0YT29"/>
<reference evidence="3" key="1">
    <citation type="submission" date="2016-10" db="EMBL/GenBank/DDBJ databases">
        <authorList>
            <person name="de Groot N.N."/>
        </authorList>
    </citation>
    <scope>NUCLEOTIDE SEQUENCE [LARGE SCALE GENOMIC DNA]</scope>
    <source>
        <strain evidence="3">CGMCC 1.12397</strain>
    </source>
</reference>
<keyword evidence="2" id="KW-0067">ATP-binding</keyword>
<dbReference type="PANTHER" id="PTHR30595">
    <property type="entry name" value="GLPR-RELATED TRANSCRIPTIONAL REPRESSOR"/>
    <property type="match status" value="1"/>
</dbReference>
<dbReference type="GO" id="GO:0003677">
    <property type="term" value="F:DNA binding"/>
    <property type="evidence" value="ECO:0007669"/>
    <property type="project" value="UniProtKB-KW"/>
</dbReference>